<dbReference type="InterPro" id="IPR020904">
    <property type="entry name" value="Sc_DH/Rdtase_CS"/>
</dbReference>
<evidence type="ECO:0000256" key="6">
    <source>
        <dbReference type="ARBA" id="ARBA00047315"/>
    </source>
</evidence>
<comment type="similarity">
    <text evidence="2 7">Belongs to the short-chain dehydrogenases/reductases (SDR) family.</text>
</comment>
<dbReference type="PANTHER" id="PTHR42760">
    <property type="entry name" value="SHORT-CHAIN DEHYDROGENASES/REDUCTASES FAMILY MEMBER"/>
    <property type="match status" value="1"/>
</dbReference>
<evidence type="ECO:0000256" key="5">
    <source>
        <dbReference type="ARBA" id="ARBA00023027"/>
    </source>
</evidence>
<reference evidence="9" key="1">
    <citation type="journal article" date="2019" name="Int. J. Syst. Evol. Microbiol.">
        <title>The Global Catalogue of Microorganisms (GCM) 10K type strain sequencing project: providing services to taxonomists for standard genome sequencing and annotation.</title>
        <authorList>
            <consortium name="The Broad Institute Genomics Platform"/>
            <consortium name="The Broad Institute Genome Sequencing Center for Infectious Disease"/>
            <person name="Wu L."/>
            <person name="Ma J."/>
        </authorList>
    </citation>
    <scope>NUCLEOTIDE SEQUENCE [LARGE SCALE GENOMIC DNA]</scope>
    <source>
        <strain evidence="9">CCM 8925</strain>
    </source>
</reference>
<dbReference type="SUPFAM" id="SSF51735">
    <property type="entry name" value="NAD(P)-binding Rossmann-fold domains"/>
    <property type="match status" value="1"/>
</dbReference>
<evidence type="ECO:0000256" key="7">
    <source>
        <dbReference type="RuleBase" id="RU000363"/>
    </source>
</evidence>
<comment type="caution">
    <text evidence="8">The sequence shown here is derived from an EMBL/GenBank/DDBJ whole genome shotgun (WGS) entry which is preliminary data.</text>
</comment>
<dbReference type="Pfam" id="PF00106">
    <property type="entry name" value="adh_short"/>
    <property type="match status" value="1"/>
</dbReference>
<sequence>MSKLAIITGAGQGIGAGIAQRLAKAGYAIAVADINDTTAAKVAQALQNEHYPAKAYHVDVAQRKEVFALVANAVNDLGELAVYVNNAGVAFIDSFVDSDPDDVERLLDVNLKGTYWGIQAAATQFQKQGQGGRIINAASLAGYEASALQSAYSASKFGIRGLTQSAAKELAKDQITVNAYNPGIVRTKMRDAIDQKTAAIKHKTVAQQQADCLTEIALGREATPADVAEVVAWFASDAAGYVTGQSLQVDGGMRFH</sequence>
<evidence type="ECO:0000313" key="9">
    <source>
        <dbReference type="Proteomes" id="UP001597104"/>
    </source>
</evidence>
<dbReference type="PRINTS" id="PR00081">
    <property type="entry name" value="GDHRDH"/>
</dbReference>
<gene>
    <name evidence="8" type="ORF">ACFQZ7_00990</name>
</gene>
<evidence type="ECO:0000313" key="8">
    <source>
        <dbReference type="EMBL" id="MFD0896316.1"/>
    </source>
</evidence>
<organism evidence="8 9">
    <name type="scientific">Loigolactobacillus binensis</name>
    <dbReference type="NCBI Taxonomy" id="2559922"/>
    <lineage>
        <taxon>Bacteria</taxon>
        <taxon>Bacillati</taxon>
        <taxon>Bacillota</taxon>
        <taxon>Bacilli</taxon>
        <taxon>Lactobacillales</taxon>
        <taxon>Lactobacillaceae</taxon>
        <taxon>Loigolactobacillus</taxon>
    </lineage>
</organism>
<comment type="function">
    <text evidence="1">Catalyzes the irreversible reduction of 2,3-butanediol to (S)-acetoin in the presence of NADH.</text>
</comment>
<dbReference type="RefSeq" id="WP_137638567.1">
    <property type="nucleotide sequence ID" value="NZ_BJDN01000030.1"/>
</dbReference>
<protein>
    <recommendedName>
        <fullName evidence="3">diacetyl reductase [(S)-acetoin forming]</fullName>
        <ecNumber evidence="3">1.1.1.304</ecNumber>
    </recommendedName>
</protein>
<keyword evidence="9" id="KW-1185">Reference proteome</keyword>
<evidence type="ECO:0000256" key="4">
    <source>
        <dbReference type="ARBA" id="ARBA00023002"/>
    </source>
</evidence>
<evidence type="ECO:0000256" key="3">
    <source>
        <dbReference type="ARBA" id="ARBA00012848"/>
    </source>
</evidence>
<dbReference type="EC" id="1.1.1.304" evidence="3"/>
<name>A0ABW3E9C0_9LACO</name>
<proteinExistence type="inferred from homology"/>
<accession>A0ABW3E9C0</accession>
<dbReference type="Gene3D" id="3.40.50.720">
    <property type="entry name" value="NAD(P)-binding Rossmann-like Domain"/>
    <property type="match status" value="1"/>
</dbReference>
<dbReference type="NCBIfam" id="TIGR02415">
    <property type="entry name" value="23BDH"/>
    <property type="match status" value="1"/>
</dbReference>
<comment type="catalytic activity">
    <reaction evidence="6">
        <text>(S)-acetoin + NAD(+) = diacetyl + NADH + H(+)</text>
        <dbReference type="Rhea" id="RHEA:27286"/>
        <dbReference type="ChEBI" id="CHEBI:15378"/>
        <dbReference type="ChEBI" id="CHEBI:15687"/>
        <dbReference type="ChEBI" id="CHEBI:16583"/>
        <dbReference type="ChEBI" id="CHEBI:57540"/>
        <dbReference type="ChEBI" id="CHEBI:57945"/>
        <dbReference type="EC" id="1.1.1.304"/>
    </reaction>
</comment>
<dbReference type="Proteomes" id="UP001597104">
    <property type="component" value="Unassembled WGS sequence"/>
</dbReference>
<dbReference type="InterPro" id="IPR014007">
    <property type="entry name" value="23BDH"/>
</dbReference>
<keyword evidence="4" id="KW-0560">Oxidoreductase</keyword>
<evidence type="ECO:0000256" key="1">
    <source>
        <dbReference type="ARBA" id="ARBA00003200"/>
    </source>
</evidence>
<dbReference type="EMBL" id="JBHTIO010000002">
    <property type="protein sequence ID" value="MFD0896316.1"/>
    <property type="molecule type" value="Genomic_DNA"/>
</dbReference>
<evidence type="ECO:0000256" key="2">
    <source>
        <dbReference type="ARBA" id="ARBA00006484"/>
    </source>
</evidence>
<keyword evidence="5" id="KW-0520">NAD</keyword>
<dbReference type="PROSITE" id="PS00061">
    <property type="entry name" value="ADH_SHORT"/>
    <property type="match status" value="1"/>
</dbReference>
<dbReference type="PANTHER" id="PTHR42760:SF121">
    <property type="entry name" value="3-OXOACYL-(ACYL-CARRIER-PROTEIN) REDUCTASE"/>
    <property type="match status" value="1"/>
</dbReference>
<dbReference type="InterPro" id="IPR002347">
    <property type="entry name" value="SDR_fam"/>
</dbReference>
<dbReference type="PRINTS" id="PR00080">
    <property type="entry name" value="SDRFAMILY"/>
</dbReference>
<dbReference type="InterPro" id="IPR036291">
    <property type="entry name" value="NAD(P)-bd_dom_sf"/>
</dbReference>